<protein>
    <recommendedName>
        <fullName evidence="11">TonB C-terminal domain-containing protein</fullName>
    </recommendedName>
</protein>
<keyword evidence="6" id="KW-0812">Transmembrane</keyword>
<comment type="caution">
    <text evidence="12">The sequence shown here is derived from an EMBL/GenBank/DDBJ whole genome shotgun (WGS) entry which is preliminary data.</text>
</comment>
<accession>A0A917MRB9</accession>
<feature type="domain" description="TonB C-terminal" evidence="11">
    <location>
        <begin position="158"/>
        <end position="248"/>
    </location>
</feature>
<evidence type="ECO:0000256" key="2">
    <source>
        <dbReference type="ARBA" id="ARBA00006555"/>
    </source>
</evidence>
<keyword evidence="10" id="KW-0732">Signal</keyword>
<evidence type="ECO:0000256" key="3">
    <source>
        <dbReference type="ARBA" id="ARBA00022448"/>
    </source>
</evidence>
<dbReference type="InterPro" id="IPR006260">
    <property type="entry name" value="TonB/TolA_C"/>
</dbReference>
<evidence type="ECO:0000256" key="7">
    <source>
        <dbReference type="ARBA" id="ARBA00022927"/>
    </source>
</evidence>
<evidence type="ECO:0000256" key="9">
    <source>
        <dbReference type="ARBA" id="ARBA00023136"/>
    </source>
</evidence>
<gene>
    <name evidence="12" type="ORF">GCM10011379_06050</name>
</gene>
<evidence type="ECO:0000313" key="13">
    <source>
        <dbReference type="Proteomes" id="UP000627292"/>
    </source>
</evidence>
<keyword evidence="9" id="KW-0472">Membrane</keyword>
<dbReference type="AlphaFoldDB" id="A0A917MRB9"/>
<evidence type="ECO:0000256" key="1">
    <source>
        <dbReference type="ARBA" id="ARBA00004383"/>
    </source>
</evidence>
<dbReference type="PANTHER" id="PTHR33446:SF2">
    <property type="entry name" value="PROTEIN TONB"/>
    <property type="match status" value="1"/>
</dbReference>
<evidence type="ECO:0000313" key="12">
    <source>
        <dbReference type="EMBL" id="GGH59364.1"/>
    </source>
</evidence>
<dbReference type="Gene3D" id="3.90.930.1">
    <property type="match status" value="1"/>
</dbReference>
<reference evidence="12" key="1">
    <citation type="journal article" date="2014" name="Int. J. Syst. Evol. Microbiol.">
        <title>Complete genome sequence of Corynebacterium casei LMG S-19264T (=DSM 44701T), isolated from a smear-ripened cheese.</title>
        <authorList>
            <consortium name="US DOE Joint Genome Institute (JGI-PGF)"/>
            <person name="Walter F."/>
            <person name="Albersmeier A."/>
            <person name="Kalinowski J."/>
            <person name="Ruckert C."/>
        </authorList>
    </citation>
    <scope>NUCLEOTIDE SEQUENCE</scope>
    <source>
        <strain evidence="12">CGMCC 1.15290</strain>
    </source>
</reference>
<dbReference type="SUPFAM" id="SSF74653">
    <property type="entry name" value="TolA/TonB C-terminal domain"/>
    <property type="match status" value="1"/>
</dbReference>
<dbReference type="Proteomes" id="UP000627292">
    <property type="component" value="Unassembled WGS sequence"/>
</dbReference>
<dbReference type="Pfam" id="PF03544">
    <property type="entry name" value="TonB_C"/>
    <property type="match status" value="1"/>
</dbReference>
<dbReference type="NCBIfam" id="TIGR01352">
    <property type="entry name" value="tonB_Cterm"/>
    <property type="match status" value="1"/>
</dbReference>
<keyword evidence="4" id="KW-1003">Cell membrane</keyword>
<dbReference type="GO" id="GO:0015031">
    <property type="term" value="P:protein transport"/>
    <property type="evidence" value="ECO:0007669"/>
    <property type="project" value="UniProtKB-KW"/>
</dbReference>
<evidence type="ECO:0000259" key="11">
    <source>
        <dbReference type="PROSITE" id="PS52015"/>
    </source>
</evidence>
<evidence type="ECO:0000256" key="4">
    <source>
        <dbReference type="ARBA" id="ARBA00022475"/>
    </source>
</evidence>
<keyword evidence="13" id="KW-1185">Reference proteome</keyword>
<keyword evidence="8" id="KW-1133">Transmembrane helix</keyword>
<evidence type="ECO:0000256" key="10">
    <source>
        <dbReference type="SAM" id="SignalP"/>
    </source>
</evidence>
<organism evidence="12 13">
    <name type="scientific">Filimonas zeae</name>
    <dbReference type="NCBI Taxonomy" id="1737353"/>
    <lineage>
        <taxon>Bacteria</taxon>
        <taxon>Pseudomonadati</taxon>
        <taxon>Bacteroidota</taxon>
        <taxon>Chitinophagia</taxon>
        <taxon>Chitinophagales</taxon>
        <taxon>Chitinophagaceae</taxon>
        <taxon>Filimonas</taxon>
    </lineage>
</organism>
<proteinExistence type="inferred from homology"/>
<comment type="similarity">
    <text evidence="2">Belongs to the TonB family.</text>
</comment>
<name>A0A917MRB9_9BACT</name>
<evidence type="ECO:0000256" key="6">
    <source>
        <dbReference type="ARBA" id="ARBA00022692"/>
    </source>
</evidence>
<keyword evidence="7" id="KW-0653">Protein transport</keyword>
<keyword evidence="3" id="KW-0813">Transport</keyword>
<feature type="chain" id="PRO_5036835308" description="TonB C-terminal domain-containing protein" evidence="10">
    <location>
        <begin position="22"/>
        <end position="248"/>
    </location>
</feature>
<reference evidence="12" key="2">
    <citation type="submission" date="2020-09" db="EMBL/GenBank/DDBJ databases">
        <authorList>
            <person name="Sun Q."/>
            <person name="Zhou Y."/>
        </authorList>
    </citation>
    <scope>NUCLEOTIDE SEQUENCE</scope>
    <source>
        <strain evidence="12">CGMCC 1.15290</strain>
    </source>
</reference>
<dbReference type="PROSITE" id="PS52015">
    <property type="entry name" value="TONB_CTD"/>
    <property type="match status" value="1"/>
</dbReference>
<dbReference type="EMBL" id="BMIB01000001">
    <property type="protein sequence ID" value="GGH59364.1"/>
    <property type="molecule type" value="Genomic_DNA"/>
</dbReference>
<dbReference type="GO" id="GO:0031992">
    <property type="term" value="F:energy transducer activity"/>
    <property type="evidence" value="ECO:0007669"/>
    <property type="project" value="TreeGrafter"/>
</dbReference>
<sequence>MNMMRLLLVWMLLFFASAGFAQKDTVYRYRANGRRATGNDSITTIQKLVKNADGTWHMYAYKYAGNRLDYDEPWADTIKGLVDGVSRSYYESGATSDSTIYKNGRRKLQYHYYKNGALMALAHYNNAGDFTSVEGWDSTGKVIPDFIFMQQASFPGGDKGWGRYLGEQLGRKQPKAFQKGEIGGAVVVSFLVNKEGHVTEVAIDESSGYQVLDQHALNVIKNSPDWNPAIQYNQPVIYRQKQKLTYTN</sequence>
<dbReference type="InterPro" id="IPR037682">
    <property type="entry name" value="TonB_C"/>
</dbReference>
<keyword evidence="5" id="KW-0997">Cell inner membrane</keyword>
<dbReference type="PANTHER" id="PTHR33446">
    <property type="entry name" value="PROTEIN TONB-RELATED"/>
    <property type="match status" value="1"/>
</dbReference>
<evidence type="ECO:0000256" key="5">
    <source>
        <dbReference type="ARBA" id="ARBA00022519"/>
    </source>
</evidence>
<feature type="signal peptide" evidence="10">
    <location>
        <begin position="1"/>
        <end position="21"/>
    </location>
</feature>
<dbReference type="InterPro" id="IPR051045">
    <property type="entry name" value="TonB-dependent_transducer"/>
</dbReference>
<dbReference type="GO" id="GO:0055085">
    <property type="term" value="P:transmembrane transport"/>
    <property type="evidence" value="ECO:0007669"/>
    <property type="project" value="InterPro"/>
</dbReference>
<dbReference type="GO" id="GO:0098797">
    <property type="term" value="C:plasma membrane protein complex"/>
    <property type="evidence" value="ECO:0007669"/>
    <property type="project" value="TreeGrafter"/>
</dbReference>
<comment type="subcellular location">
    <subcellularLocation>
        <location evidence="1">Cell inner membrane</location>
        <topology evidence="1">Single-pass membrane protein</topology>
        <orientation evidence="1">Periplasmic side</orientation>
    </subcellularLocation>
</comment>
<evidence type="ECO:0000256" key="8">
    <source>
        <dbReference type="ARBA" id="ARBA00022989"/>
    </source>
</evidence>
<dbReference type="Gene3D" id="3.30.1150.10">
    <property type="match status" value="1"/>
</dbReference>